<feature type="compositionally biased region" description="Acidic residues" evidence="7">
    <location>
        <begin position="556"/>
        <end position="590"/>
    </location>
</feature>
<comment type="similarity">
    <text evidence="4">Belongs to the RWDD1/GIR2 family.</text>
</comment>
<dbReference type="InterPro" id="IPR006575">
    <property type="entry name" value="RWD_dom"/>
</dbReference>
<dbReference type="Pfam" id="PF05773">
    <property type="entry name" value="RWD"/>
    <property type="match status" value="1"/>
</dbReference>
<feature type="compositionally biased region" description="Low complexity" evidence="7">
    <location>
        <begin position="69"/>
        <end position="79"/>
    </location>
</feature>
<reference evidence="9" key="1">
    <citation type="submission" date="2019-03" db="EMBL/GenBank/DDBJ databases">
        <authorList>
            <person name="Warren W.C."/>
            <person name="Johnson G.S."/>
        </authorList>
    </citation>
    <scope>NUCLEOTIDE SEQUENCE [LARGE SCALE GENOMIC DNA]</scope>
    <source>
        <strain evidence="9">Basenji</strain>
    </source>
</reference>
<keyword evidence="6" id="KW-0175">Coiled coil</keyword>
<feature type="domain" description="RWD" evidence="8">
    <location>
        <begin position="356"/>
        <end position="461"/>
    </location>
</feature>
<dbReference type="PROSITE" id="PS50908">
    <property type="entry name" value="RWD"/>
    <property type="match status" value="1"/>
</dbReference>
<dbReference type="Ensembl" id="ENSCAFT00030007324.1">
    <property type="protein sequence ID" value="ENSCAFP00030006421.1"/>
    <property type="gene ID" value="ENSCAFG00030003956.1"/>
</dbReference>
<dbReference type="FunFam" id="3.10.110.10:FF:000064">
    <property type="entry name" value="RWD domain-containing protein 1"/>
    <property type="match status" value="1"/>
</dbReference>
<feature type="compositionally biased region" description="Low complexity" evidence="7">
    <location>
        <begin position="182"/>
        <end position="192"/>
    </location>
</feature>
<dbReference type="OrthoDB" id="277175at2759"/>
<keyword evidence="1" id="KW-0597">Phosphoprotein</keyword>
<dbReference type="AlphaFoldDB" id="A0A8C0M9V6"/>
<dbReference type="Gene3D" id="3.10.110.10">
    <property type="entry name" value="Ubiquitin Conjugating Enzyme"/>
    <property type="match status" value="1"/>
</dbReference>
<evidence type="ECO:0000256" key="7">
    <source>
        <dbReference type="SAM" id="MobiDB-lite"/>
    </source>
</evidence>
<dbReference type="CDD" id="cd23816">
    <property type="entry name" value="RWD_RWDD1"/>
    <property type="match status" value="1"/>
</dbReference>
<evidence type="ECO:0000256" key="3">
    <source>
        <dbReference type="ARBA" id="ARBA00056432"/>
    </source>
</evidence>
<dbReference type="PANTHER" id="PTHR12292">
    <property type="entry name" value="RWD DOMAIN-CONTAINING PROTEIN"/>
    <property type="match status" value="1"/>
</dbReference>
<dbReference type="InterPro" id="IPR032378">
    <property type="entry name" value="ZC3H15/TMA46_C"/>
</dbReference>
<dbReference type="SMART" id="SM00591">
    <property type="entry name" value="RWD"/>
    <property type="match status" value="1"/>
</dbReference>
<feature type="compositionally biased region" description="Gly residues" evidence="7">
    <location>
        <begin position="210"/>
        <end position="226"/>
    </location>
</feature>
<feature type="compositionally biased region" description="Basic and acidic residues" evidence="7">
    <location>
        <begin position="132"/>
        <end position="144"/>
    </location>
</feature>
<sequence>HCLLKPFLKPTSLSSFHGNKPPLDPRPAALTCRLQQGSAGIRNPDLPPSGDSSPRAHGRCRPTVPGPRPFRASRPSRASAPPPPAASPARPLALPTPPPPPGTPGGSARVRTTRPQRDPASAPRRSFPRGPQGRDPEAGSDEVRGSAPRPASSRLVPPRYARSALRLDPSSGGCGAERTCQAAARRSPATRPRGPERTPRRGPSAPQRIPGGGGAAGGGGGGGGAGQLLRARLARPHESNAELASRRRPARGCCSAGPAWPWAPGLAAGESAPARVRPLPALPARRRSQLQRAAWVAGRPMGSSEGHDDRLRRGAAQRAGGPGVHLPRLLHRPLEVTPALSARTLESPGRAGEAPWRASGLESESGARWSLVLSENPPSFTITVTSEAGENDETVQTTLKFTYSEKYPDEAPLYEIFSQENLEDNDVSDILKLLALQAEENLGMVMIFTLVTAVQEKLNEIVDQIKTRREEEKKQKEKEAEEAEKQLFHGTPVTIENFLSWKAKFDAELLEIKKKRMKEEEQAGKNKLSGKQLFETDHNLDTSDIQFLEDAGNNVEVDESLFQEMDDLELEDDEDDPDYNPADPESDLTD</sequence>
<reference evidence="9" key="2">
    <citation type="submission" date="2025-08" db="UniProtKB">
        <authorList>
            <consortium name="Ensembl"/>
        </authorList>
    </citation>
    <scope>IDENTIFICATION</scope>
</reference>
<dbReference type="InterPro" id="IPR040213">
    <property type="entry name" value="GIR2-like"/>
</dbReference>
<comment type="function">
    <text evidence="3">Protects DRG2 from proteolytic degradation.</text>
</comment>
<dbReference type="Proteomes" id="UP000694429">
    <property type="component" value="Chromosome 1"/>
</dbReference>
<evidence type="ECO:0000256" key="6">
    <source>
        <dbReference type="SAM" id="Coils"/>
    </source>
</evidence>
<dbReference type="Pfam" id="PF16543">
    <property type="entry name" value="DFRP_C"/>
    <property type="match status" value="1"/>
</dbReference>
<keyword evidence="2" id="KW-0007">Acetylation</keyword>
<dbReference type="GO" id="GO:0005737">
    <property type="term" value="C:cytoplasm"/>
    <property type="evidence" value="ECO:0007669"/>
    <property type="project" value="UniProtKB-ARBA"/>
</dbReference>
<name>A0A8C0M9V6_CANLF</name>
<evidence type="ECO:0000256" key="5">
    <source>
        <dbReference type="ARBA" id="ARBA00072006"/>
    </source>
</evidence>
<feature type="region of interest" description="Disordered" evidence="7">
    <location>
        <begin position="9"/>
        <end position="28"/>
    </location>
</feature>
<organism evidence="9 10">
    <name type="scientific">Canis lupus familiaris</name>
    <name type="common">Dog</name>
    <name type="synonym">Canis familiaris</name>
    <dbReference type="NCBI Taxonomy" id="9615"/>
    <lineage>
        <taxon>Eukaryota</taxon>
        <taxon>Metazoa</taxon>
        <taxon>Chordata</taxon>
        <taxon>Craniata</taxon>
        <taxon>Vertebrata</taxon>
        <taxon>Euteleostomi</taxon>
        <taxon>Mammalia</taxon>
        <taxon>Eutheria</taxon>
        <taxon>Laurasiatheria</taxon>
        <taxon>Carnivora</taxon>
        <taxon>Caniformia</taxon>
        <taxon>Canidae</taxon>
        <taxon>Canis</taxon>
    </lineage>
</organism>
<feature type="region of interest" description="Disordered" evidence="7">
    <location>
        <begin position="34"/>
        <end position="227"/>
    </location>
</feature>
<feature type="compositionally biased region" description="Pro residues" evidence="7">
    <location>
        <begin position="94"/>
        <end position="103"/>
    </location>
</feature>
<dbReference type="SUPFAM" id="SSF54495">
    <property type="entry name" value="UBC-like"/>
    <property type="match status" value="1"/>
</dbReference>
<evidence type="ECO:0000256" key="1">
    <source>
        <dbReference type="ARBA" id="ARBA00022553"/>
    </source>
</evidence>
<feature type="region of interest" description="Disordered" evidence="7">
    <location>
        <begin position="545"/>
        <end position="590"/>
    </location>
</feature>
<dbReference type="InterPro" id="IPR016135">
    <property type="entry name" value="UBQ-conjugating_enzyme/RWD"/>
</dbReference>
<evidence type="ECO:0000256" key="4">
    <source>
        <dbReference type="ARBA" id="ARBA00061594"/>
    </source>
</evidence>
<gene>
    <name evidence="9" type="primary">LOC119876628</name>
</gene>
<protein>
    <recommendedName>
        <fullName evidence="5">RWD domain-containing protein 1</fullName>
    </recommendedName>
</protein>
<proteinExistence type="inferred from homology"/>
<evidence type="ECO:0000313" key="10">
    <source>
        <dbReference type="Proteomes" id="UP000694429"/>
    </source>
</evidence>
<evidence type="ECO:0000256" key="2">
    <source>
        <dbReference type="ARBA" id="ARBA00022990"/>
    </source>
</evidence>
<evidence type="ECO:0000259" key="8">
    <source>
        <dbReference type="PROSITE" id="PS50908"/>
    </source>
</evidence>
<dbReference type="Gene3D" id="6.20.400.10">
    <property type="match status" value="1"/>
</dbReference>
<feature type="coiled-coil region" evidence="6">
    <location>
        <begin position="455"/>
        <end position="527"/>
    </location>
</feature>
<accession>A0A8C0M9V6</accession>
<evidence type="ECO:0000313" key="9">
    <source>
        <dbReference type="Ensembl" id="ENSCAFP00030006421.1"/>
    </source>
</evidence>